<evidence type="ECO:0000313" key="3">
    <source>
        <dbReference type="Proteomes" id="UP001341840"/>
    </source>
</evidence>
<gene>
    <name evidence="2" type="ORF">PIB30_055852</name>
</gene>
<evidence type="ECO:0000256" key="1">
    <source>
        <dbReference type="SAM" id="MobiDB-lite"/>
    </source>
</evidence>
<organism evidence="2 3">
    <name type="scientific">Stylosanthes scabra</name>
    <dbReference type="NCBI Taxonomy" id="79078"/>
    <lineage>
        <taxon>Eukaryota</taxon>
        <taxon>Viridiplantae</taxon>
        <taxon>Streptophyta</taxon>
        <taxon>Embryophyta</taxon>
        <taxon>Tracheophyta</taxon>
        <taxon>Spermatophyta</taxon>
        <taxon>Magnoliopsida</taxon>
        <taxon>eudicotyledons</taxon>
        <taxon>Gunneridae</taxon>
        <taxon>Pentapetalae</taxon>
        <taxon>rosids</taxon>
        <taxon>fabids</taxon>
        <taxon>Fabales</taxon>
        <taxon>Fabaceae</taxon>
        <taxon>Papilionoideae</taxon>
        <taxon>50 kb inversion clade</taxon>
        <taxon>dalbergioids sensu lato</taxon>
        <taxon>Dalbergieae</taxon>
        <taxon>Pterocarpus clade</taxon>
        <taxon>Stylosanthes</taxon>
    </lineage>
</organism>
<feature type="region of interest" description="Disordered" evidence="1">
    <location>
        <begin position="1"/>
        <end position="25"/>
    </location>
</feature>
<sequence length="140" mass="15632">MGTDSVRASCSSAKKRRSEPVRQRGPSHWISKLEIDRAAVESVVMACHDWTTQKGKFNITSVVRSHILGPLLFSSPFHSGELFETTPLVAIGVSFAWVIRNLGTVNQSVPCAWLLARRMIPKTPGIAHQQGWDLLRVQLW</sequence>
<comment type="caution">
    <text evidence="2">The sequence shown here is derived from an EMBL/GenBank/DDBJ whole genome shotgun (WGS) entry which is preliminary data.</text>
</comment>
<name>A0ABU6RJ37_9FABA</name>
<evidence type="ECO:0000313" key="2">
    <source>
        <dbReference type="EMBL" id="MED6124093.1"/>
    </source>
</evidence>
<accession>A0ABU6RJ37</accession>
<reference evidence="2 3" key="1">
    <citation type="journal article" date="2023" name="Plants (Basel)">
        <title>Bridging the Gap: Combining Genomics and Transcriptomics Approaches to Understand Stylosanthes scabra, an Orphan Legume from the Brazilian Caatinga.</title>
        <authorList>
            <person name="Ferreira-Neto J.R.C."/>
            <person name="da Silva M.D."/>
            <person name="Binneck E."/>
            <person name="de Melo N.F."/>
            <person name="da Silva R.H."/>
            <person name="de Melo A.L.T.M."/>
            <person name="Pandolfi V."/>
            <person name="Bustamante F.O."/>
            <person name="Brasileiro-Vidal A.C."/>
            <person name="Benko-Iseppon A.M."/>
        </authorList>
    </citation>
    <scope>NUCLEOTIDE SEQUENCE [LARGE SCALE GENOMIC DNA]</scope>
    <source>
        <tissue evidence="2">Leaves</tissue>
    </source>
</reference>
<keyword evidence="3" id="KW-1185">Reference proteome</keyword>
<protein>
    <submittedName>
        <fullName evidence="2">Uncharacterized protein</fullName>
    </submittedName>
</protein>
<dbReference type="Proteomes" id="UP001341840">
    <property type="component" value="Unassembled WGS sequence"/>
</dbReference>
<dbReference type="EMBL" id="JASCZI010030648">
    <property type="protein sequence ID" value="MED6124093.1"/>
    <property type="molecule type" value="Genomic_DNA"/>
</dbReference>
<feature type="compositionally biased region" description="Low complexity" evidence="1">
    <location>
        <begin position="1"/>
        <end position="12"/>
    </location>
</feature>
<proteinExistence type="predicted"/>